<dbReference type="RefSeq" id="WP_377600444.1">
    <property type="nucleotide sequence ID" value="NZ_JBHUME010000005.1"/>
</dbReference>
<keyword evidence="2" id="KW-0238">DNA-binding</keyword>
<name>A0ABW5P8L5_9BACL</name>
<proteinExistence type="predicted"/>
<dbReference type="PANTHER" id="PTHR43280">
    <property type="entry name" value="ARAC-FAMILY TRANSCRIPTIONAL REGULATOR"/>
    <property type="match status" value="1"/>
</dbReference>
<comment type="caution">
    <text evidence="5">The sequence shown here is derived from an EMBL/GenBank/DDBJ whole genome shotgun (WGS) entry which is preliminary data.</text>
</comment>
<gene>
    <name evidence="5" type="ORF">ACFSUF_04160</name>
</gene>
<keyword evidence="6" id="KW-1185">Reference proteome</keyword>
<dbReference type="PANTHER" id="PTHR43280:SF28">
    <property type="entry name" value="HTH-TYPE TRANSCRIPTIONAL ACTIVATOR RHAS"/>
    <property type="match status" value="1"/>
</dbReference>
<evidence type="ECO:0000256" key="2">
    <source>
        <dbReference type="ARBA" id="ARBA00023125"/>
    </source>
</evidence>
<dbReference type="SUPFAM" id="SSF46689">
    <property type="entry name" value="Homeodomain-like"/>
    <property type="match status" value="1"/>
</dbReference>
<dbReference type="InterPro" id="IPR037923">
    <property type="entry name" value="HTH-like"/>
</dbReference>
<dbReference type="PROSITE" id="PS01124">
    <property type="entry name" value="HTH_ARAC_FAMILY_2"/>
    <property type="match status" value="1"/>
</dbReference>
<keyword evidence="3" id="KW-0804">Transcription</keyword>
<accession>A0ABW5P8L5</accession>
<dbReference type="InterPro" id="IPR003313">
    <property type="entry name" value="AraC-bd"/>
</dbReference>
<dbReference type="Pfam" id="PF12833">
    <property type="entry name" value="HTH_18"/>
    <property type="match status" value="1"/>
</dbReference>
<sequence>MNPVSLETNLSLIDLHWDSVSSGWSYPEHSHRHLFEIMYIIEGQLELKMNAERYKLSSGDAVLLRPNQLHSAETKQPSCTFFCFHFTMDDPELIRMLNLSDKWMYSAQDSFTQGLNRICEEIFLLVRNSSGLAVVTNRMKMIAKLYQLLETIAKGLPSIRPSEDAGVDLSTLEMAEKIAGELKKLAHSRLYASSPGSGKQAVQEPVYLTINDICRSMGLSPSKCNRVFRSVYSKGLRKYLSDLILHEAKLLLTNEQLSVEHIGDLLGYQDAGTFSRQFKRWTGISPKGYRDRMR</sequence>
<keyword evidence="1" id="KW-0805">Transcription regulation</keyword>
<evidence type="ECO:0000313" key="5">
    <source>
        <dbReference type="EMBL" id="MFD2611612.1"/>
    </source>
</evidence>
<dbReference type="InterPro" id="IPR018060">
    <property type="entry name" value="HTH_AraC"/>
</dbReference>
<reference evidence="6" key="1">
    <citation type="journal article" date="2019" name="Int. J. Syst. Evol. Microbiol.">
        <title>The Global Catalogue of Microorganisms (GCM) 10K type strain sequencing project: providing services to taxonomists for standard genome sequencing and annotation.</title>
        <authorList>
            <consortium name="The Broad Institute Genomics Platform"/>
            <consortium name="The Broad Institute Genome Sequencing Center for Infectious Disease"/>
            <person name="Wu L."/>
            <person name="Ma J."/>
        </authorList>
    </citation>
    <scope>NUCLEOTIDE SEQUENCE [LARGE SCALE GENOMIC DNA]</scope>
    <source>
        <strain evidence="6">KCTC 3950</strain>
    </source>
</reference>
<dbReference type="Pfam" id="PF02311">
    <property type="entry name" value="AraC_binding"/>
    <property type="match status" value="1"/>
</dbReference>
<feature type="domain" description="HTH araC/xylS-type" evidence="4">
    <location>
        <begin position="202"/>
        <end position="292"/>
    </location>
</feature>
<protein>
    <submittedName>
        <fullName evidence="5">AraC family transcriptional regulator</fullName>
    </submittedName>
</protein>
<evidence type="ECO:0000313" key="6">
    <source>
        <dbReference type="Proteomes" id="UP001597541"/>
    </source>
</evidence>
<organism evidence="5 6">
    <name type="scientific">Paenibacillus gansuensis</name>
    <dbReference type="NCBI Taxonomy" id="306542"/>
    <lineage>
        <taxon>Bacteria</taxon>
        <taxon>Bacillati</taxon>
        <taxon>Bacillota</taxon>
        <taxon>Bacilli</taxon>
        <taxon>Bacillales</taxon>
        <taxon>Paenibacillaceae</taxon>
        <taxon>Paenibacillus</taxon>
    </lineage>
</organism>
<dbReference type="Proteomes" id="UP001597541">
    <property type="component" value="Unassembled WGS sequence"/>
</dbReference>
<evidence type="ECO:0000256" key="1">
    <source>
        <dbReference type="ARBA" id="ARBA00023015"/>
    </source>
</evidence>
<evidence type="ECO:0000256" key="3">
    <source>
        <dbReference type="ARBA" id="ARBA00023163"/>
    </source>
</evidence>
<evidence type="ECO:0000259" key="4">
    <source>
        <dbReference type="PROSITE" id="PS01124"/>
    </source>
</evidence>
<dbReference type="InterPro" id="IPR014710">
    <property type="entry name" value="RmlC-like_jellyroll"/>
</dbReference>
<dbReference type="SMART" id="SM00342">
    <property type="entry name" value="HTH_ARAC"/>
    <property type="match status" value="1"/>
</dbReference>
<dbReference type="EMBL" id="JBHUME010000005">
    <property type="protein sequence ID" value="MFD2611612.1"/>
    <property type="molecule type" value="Genomic_DNA"/>
</dbReference>
<dbReference type="SUPFAM" id="SSF51215">
    <property type="entry name" value="Regulatory protein AraC"/>
    <property type="match status" value="1"/>
</dbReference>
<dbReference type="Gene3D" id="1.10.10.60">
    <property type="entry name" value="Homeodomain-like"/>
    <property type="match status" value="1"/>
</dbReference>
<dbReference type="InterPro" id="IPR009057">
    <property type="entry name" value="Homeodomain-like_sf"/>
</dbReference>
<dbReference type="Gene3D" id="2.60.120.10">
    <property type="entry name" value="Jelly Rolls"/>
    <property type="match status" value="1"/>
</dbReference>